<comment type="caution">
    <text evidence="2">The sequence shown here is derived from an EMBL/GenBank/DDBJ whole genome shotgun (WGS) entry which is preliminary data.</text>
</comment>
<name>A0A6M1LLB8_9PROT</name>
<reference evidence="2 3" key="2">
    <citation type="submission" date="2020-03" db="EMBL/GenBank/DDBJ databases">
        <title>Roseomonas stagni sp. nov., isolated from pond water in Japan.</title>
        <authorList>
            <person name="Furuhata K."/>
            <person name="Miyamoto H."/>
            <person name="Goto K."/>
        </authorList>
    </citation>
    <scope>NUCLEOTIDE SEQUENCE [LARGE SCALE GENOMIC DNA]</scope>
    <source>
        <strain evidence="2 3">PeD5</strain>
    </source>
</reference>
<organism evidence="2 3">
    <name type="scientific">Falsiroseomonas algicola</name>
    <dbReference type="NCBI Taxonomy" id="2716930"/>
    <lineage>
        <taxon>Bacteria</taxon>
        <taxon>Pseudomonadati</taxon>
        <taxon>Pseudomonadota</taxon>
        <taxon>Alphaproteobacteria</taxon>
        <taxon>Acetobacterales</taxon>
        <taxon>Roseomonadaceae</taxon>
        <taxon>Falsiroseomonas</taxon>
    </lineage>
</organism>
<dbReference type="Pfam" id="PF06568">
    <property type="entry name" value="YjiS-like"/>
    <property type="match status" value="1"/>
</dbReference>
<dbReference type="Proteomes" id="UP000475385">
    <property type="component" value="Unassembled WGS sequence"/>
</dbReference>
<evidence type="ECO:0000313" key="3">
    <source>
        <dbReference type="Proteomes" id="UP000475385"/>
    </source>
</evidence>
<reference evidence="2 3" key="1">
    <citation type="submission" date="2020-02" db="EMBL/GenBank/DDBJ databases">
        <authorList>
            <person name="Kim H.M."/>
            <person name="Jeon C.O."/>
        </authorList>
    </citation>
    <scope>NUCLEOTIDE SEQUENCE [LARGE SCALE GENOMIC DNA]</scope>
    <source>
        <strain evidence="2 3">PeD5</strain>
    </source>
</reference>
<accession>A0A6M1LLB8</accession>
<sequence length="98" mass="10520">MRARDEALAAGVRKFFSAIGHGIAYAAEAVRAWPERRRTYENLRSLSDRELADIGLTRGDIARVFEPGFSANQPRPANGLALKPANANVAVASKALAA</sequence>
<evidence type="ECO:0000259" key="1">
    <source>
        <dbReference type="Pfam" id="PF06568"/>
    </source>
</evidence>
<keyword evidence="3" id="KW-1185">Reference proteome</keyword>
<feature type="domain" description="YjiS-like" evidence="1">
    <location>
        <begin position="27"/>
        <end position="61"/>
    </location>
</feature>
<dbReference type="AlphaFoldDB" id="A0A6M1LLB8"/>
<dbReference type="InterPro" id="IPR009506">
    <property type="entry name" value="YjiS-like"/>
</dbReference>
<proteinExistence type="predicted"/>
<gene>
    <name evidence="2" type="ORF">G3576_13895</name>
</gene>
<evidence type="ECO:0000313" key="2">
    <source>
        <dbReference type="EMBL" id="NGM21111.1"/>
    </source>
</evidence>
<dbReference type="EMBL" id="JAAIKB010000005">
    <property type="protein sequence ID" value="NGM21111.1"/>
    <property type="molecule type" value="Genomic_DNA"/>
</dbReference>
<protein>
    <submittedName>
        <fullName evidence="2">DUF1127 domain-containing protein</fullName>
    </submittedName>
</protein>